<protein>
    <submittedName>
        <fullName evidence="4">Amidohydrolase</fullName>
    </submittedName>
</protein>
<gene>
    <name evidence="4" type="ORF">SAMN05444584_1230</name>
</gene>
<keyword evidence="5" id="KW-1185">Reference proteome</keyword>
<proteinExistence type="predicted"/>
<dbReference type="Proteomes" id="UP000243463">
    <property type="component" value="Unassembled WGS sequence"/>
</dbReference>
<keyword evidence="1 4" id="KW-0378">Hydrolase</keyword>
<name>A0A217EFL7_9GAMM</name>
<dbReference type="GO" id="GO:0046872">
    <property type="term" value="F:metal ion binding"/>
    <property type="evidence" value="ECO:0007669"/>
    <property type="project" value="UniProtKB-KW"/>
</dbReference>
<feature type="binding site" evidence="2">
    <location>
        <position position="348"/>
    </location>
    <ligand>
        <name>Mn(2+)</name>
        <dbReference type="ChEBI" id="CHEBI:29035"/>
        <label>2</label>
    </ligand>
</feature>
<feature type="binding site" evidence="2">
    <location>
        <position position="132"/>
    </location>
    <ligand>
        <name>Mn(2+)</name>
        <dbReference type="ChEBI" id="CHEBI:29035"/>
        <label>2</label>
    </ligand>
</feature>
<dbReference type="SUPFAM" id="SSF53187">
    <property type="entry name" value="Zn-dependent exopeptidases"/>
    <property type="match status" value="1"/>
</dbReference>
<dbReference type="InterPro" id="IPR011650">
    <property type="entry name" value="Peptidase_M20_dimer"/>
</dbReference>
<dbReference type="InterPro" id="IPR036264">
    <property type="entry name" value="Bact_exopeptidase_dim_dom"/>
</dbReference>
<dbReference type="SUPFAM" id="SSF55031">
    <property type="entry name" value="Bacterial exopeptidase dimerisation domain"/>
    <property type="match status" value="1"/>
</dbReference>
<dbReference type="NCBIfam" id="TIGR01891">
    <property type="entry name" value="amidohydrolases"/>
    <property type="match status" value="1"/>
</dbReference>
<dbReference type="Gene3D" id="3.40.630.10">
    <property type="entry name" value="Zn peptidases"/>
    <property type="match status" value="1"/>
</dbReference>
<dbReference type="PIRSF" id="PIRSF005962">
    <property type="entry name" value="Pept_M20D_amidohydro"/>
    <property type="match status" value="1"/>
</dbReference>
<dbReference type="EMBL" id="FZLN01000001">
    <property type="protein sequence ID" value="SNQ29283.1"/>
    <property type="molecule type" value="Genomic_DNA"/>
</dbReference>
<feature type="binding site" evidence="2">
    <location>
        <position position="98"/>
    </location>
    <ligand>
        <name>Mn(2+)</name>
        <dbReference type="ChEBI" id="CHEBI:29035"/>
        <label>2</label>
    </ligand>
</feature>
<evidence type="ECO:0000259" key="3">
    <source>
        <dbReference type="Pfam" id="PF07687"/>
    </source>
</evidence>
<dbReference type="GO" id="GO:0050118">
    <property type="term" value="F:N-acetyldiaminopimelate deacetylase activity"/>
    <property type="evidence" value="ECO:0007669"/>
    <property type="project" value="UniProtKB-ARBA"/>
</dbReference>
<dbReference type="PANTHER" id="PTHR11014">
    <property type="entry name" value="PEPTIDASE M20 FAMILY MEMBER"/>
    <property type="match status" value="1"/>
</dbReference>
<dbReference type="RefSeq" id="WP_088823265.1">
    <property type="nucleotide sequence ID" value="NZ_FZLN01000001.1"/>
</dbReference>
<keyword evidence="2" id="KW-0479">Metal-binding</keyword>
<feature type="binding site" evidence="2">
    <location>
        <position position="96"/>
    </location>
    <ligand>
        <name>Mn(2+)</name>
        <dbReference type="ChEBI" id="CHEBI:29035"/>
        <label>2</label>
    </ligand>
</feature>
<keyword evidence="2" id="KW-0464">Manganese</keyword>
<evidence type="ECO:0000256" key="2">
    <source>
        <dbReference type="PIRSR" id="PIRSR005962-1"/>
    </source>
</evidence>
<comment type="cofactor">
    <cofactor evidence="2">
        <name>Mn(2+)</name>
        <dbReference type="ChEBI" id="CHEBI:29035"/>
    </cofactor>
    <text evidence="2">The Mn(2+) ion enhances activity.</text>
</comment>
<evidence type="ECO:0000313" key="5">
    <source>
        <dbReference type="Proteomes" id="UP000243463"/>
    </source>
</evidence>
<dbReference type="Gene3D" id="3.30.70.360">
    <property type="match status" value="1"/>
</dbReference>
<dbReference type="Pfam" id="PF01546">
    <property type="entry name" value="Peptidase_M20"/>
    <property type="match status" value="1"/>
</dbReference>
<feature type="binding site" evidence="2">
    <location>
        <position position="156"/>
    </location>
    <ligand>
        <name>Mn(2+)</name>
        <dbReference type="ChEBI" id="CHEBI:29035"/>
        <label>2</label>
    </ligand>
</feature>
<dbReference type="OrthoDB" id="9777385at2"/>
<dbReference type="GO" id="GO:0019877">
    <property type="term" value="P:diaminopimelate biosynthetic process"/>
    <property type="evidence" value="ECO:0007669"/>
    <property type="project" value="UniProtKB-ARBA"/>
</dbReference>
<evidence type="ECO:0000313" key="4">
    <source>
        <dbReference type="EMBL" id="SNQ29283.1"/>
    </source>
</evidence>
<dbReference type="FunFam" id="3.30.70.360:FF:000001">
    <property type="entry name" value="N-acetyldiaminopimelate deacetylase"/>
    <property type="match status" value="1"/>
</dbReference>
<accession>A0A217EFL7</accession>
<dbReference type="PANTHER" id="PTHR11014:SF63">
    <property type="entry name" value="METALLOPEPTIDASE, PUTATIVE (AFU_ORTHOLOGUE AFUA_6G09600)-RELATED"/>
    <property type="match status" value="1"/>
</dbReference>
<evidence type="ECO:0000256" key="1">
    <source>
        <dbReference type="ARBA" id="ARBA00022801"/>
    </source>
</evidence>
<feature type="domain" description="Peptidase M20 dimerisation" evidence="3">
    <location>
        <begin position="179"/>
        <end position="271"/>
    </location>
</feature>
<dbReference type="InterPro" id="IPR017439">
    <property type="entry name" value="Amidohydrolase"/>
</dbReference>
<reference evidence="5" key="1">
    <citation type="submission" date="2017-06" db="EMBL/GenBank/DDBJ databases">
        <authorList>
            <person name="Varghese N."/>
            <person name="Submissions S."/>
        </authorList>
    </citation>
    <scope>NUCLEOTIDE SEQUENCE [LARGE SCALE GENOMIC DNA]</scope>
    <source>
        <strain evidence="5">ANC 5114</strain>
    </source>
</reference>
<dbReference type="Pfam" id="PF07687">
    <property type="entry name" value="M20_dimer"/>
    <property type="match status" value="1"/>
</dbReference>
<sequence length="382" mass="41701">MQNLQRFEAQLIDWRRQLHASPELSNHEFETTKKLKAWLSEYGIASASWGLKTGLVAEIGSGHPIIALRADIDALPIFEEVEQDFTSKHQGVMHACGHDIHSSTILGAAILLKQHEAELHGTVRIIFQPAEENYTGAYEVLDAGVLDGVAAIFGFHNIPELPVGTFGTRAGAFYANVDRFNIKIQGKGGHAGRPHETKDPIVASAQLVQAVQTITSRVVDNLDTCVVSITQIHGGTTWNVLPESVHLEGTIRTHSKAVRAQVGEHLSQIVQGVALTHGVTANLEIDHGPAALINTPKWAEFSEKVAKEAGYQIEALPLYLIGEDFAAYLEQVPGVFVSIGSNSAYGLHHPKYQPDEALILPAAQYFVRLAQQVLDHLKQQQP</sequence>
<organism evidence="4 5">
    <name type="scientific">Acinetobacter apis</name>
    <dbReference type="NCBI Taxonomy" id="1229165"/>
    <lineage>
        <taxon>Bacteria</taxon>
        <taxon>Pseudomonadati</taxon>
        <taxon>Pseudomonadota</taxon>
        <taxon>Gammaproteobacteria</taxon>
        <taxon>Moraxellales</taxon>
        <taxon>Moraxellaceae</taxon>
        <taxon>Acinetobacter</taxon>
    </lineage>
</organism>
<dbReference type="AlphaFoldDB" id="A0A217EFL7"/>
<dbReference type="InterPro" id="IPR002933">
    <property type="entry name" value="Peptidase_M20"/>
</dbReference>